<feature type="signal peptide" evidence="1">
    <location>
        <begin position="1"/>
        <end position="28"/>
    </location>
</feature>
<evidence type="ECO:0000313" key="3">
    <source>
        <dbReference type="EMBL" id="MFC3677130.1"/>
    </source>
</evidence>
<evidence type="ECO:0000313" key="4">
    <source>
        <dbReference type="Proteomes" id="UP001595711"/>
    </source>
</evidence>
<reference evidence="4" key="1">
    <citation type="journal article" date="2019" name="Int. J. Syst. Evol. Microbiol.">
        <title>The Global Catalogue of Microorganisms (GCM) 10K type strain sequencing project: providing services to taxonomists for standard genome sequencing and annotation.</title>
        <authorList>
            <consortium name="The Broad Institute Genomics Platform"/>
            <consortium name="The Broad Institute Genome Sequencing Center for Infectious Disease"/>
            <person name="Wu L."/>
            <person name="Ma J."/>
        </authorList>
    </citation>
    <scope>NUCLEOTIDE SEQUENCE [LARGE SCALE GENOMIC DNA]</scope>
    <source>
        <strain evidence="4">KCTC 42182</strain>
    </source>
</reference>
<sequence>MTTFPMKRAAAAALAAVLSVAALSTARADITDYEFRLVQMDVKQGNGAIVAVRLVDKRSGKAVPDAVIFATRIDMAPDGMETMAAPIEALPSTEPGVYRFKTNLMMAGGWRLSLGAKIQGETGTIENKLVLKAVP</sequence>
<evidence type="ECO:0000256" key="1">
    <source>
        <dbReference type="SAM" id="SignalP"/>
    </source>
</evidence>
<keyword evidence="1" id="KW-0732">Signal</keyword>
<name>A0ABV7VI12_9PROT</name>
<feature type="domain" description="YtkA-like" evidence="2">
    <location>
        <begin position="28"/>
        <end position="114"/>
    </location>
</feature>
<keyword evidence="4" id="KW-1185">Reference proteome</keyword>
<feature type="chain" id="PRO_5045141087" evidence="1">
    <location>
        <begin position="29"/>
        <end position="135"/>
    </location>
</feature>
<dbReference type="RefSeq" id="WP_379728595.1">
    <property type="nucleotide sequence ID" value="NZ_JBHRYJ010000003.1"/>
</dbReference>
<protein>
    <submittedName>
        <fullName evidence="3">FixH family protein</fullName>
    </submittedName>
</protein>
<proteinExistence type="predicted"/>
<evidence type="ECO:0000259" key="2">
    <source>
        <dbReference type="Pfam" id="PF13115"/>
    </source>
</evidence>
<comment type="caution">
    <text evidence="3">The sequence shown here is derived from an EMBL/GenBank/DDBJ whole genome shotgun (WGS) entry which is preliminary data.</text>
</comment>
<dbReference type="Pfam" id="PF13115">
    <property type="entry name" value="YtkA"/>
    <property type="match status" value="1"/>
</dbReference>
<gene>
    <name evidence="3" type="ORF">ACFOOQ_16355</name>
</gene>
<dbReference type="Proteomes" id="UP001595711">
    <property type="component" value="Unassembled WGS sequence"/>
</dbReference>
<dbReference type="InterPro" id="IPR032693">
    <property type="entry name" value="YtkA-like_dom"/>
</dbReference>
<accession>A0ABV7VI12</accession>
<organism evidence="3 4">
    <name type="scientific">Ferrovibrio xuzhouensis</name>
    <dbReference type="NCBI Taxonomy" id="1576914"/>
    <lineage>
        <taxon>Bacteria</taxon>
        <taxon>Pseudomonadati</taxon>
        <taxon>Pseudomonadota</taxon>
        <taxon>Alphaproteobacteria</taxon>
        <taxon>Rhodospirillales</taxon>
        <taxon>Rhodospirillaceae</taxon>
        <taxon>Ferrovibrio</taxon>
    </lineage>
</organism>
<dbReference type="EMBL" id="JBHRYJ010000003">
    <property type="protein sequence ID" value="MFC3677130.1"/>
    <property type="molecule type" value="Genomic_DNA"/>
</dbReference>